<dbReference type="SUPFAM" id="SSF82829">
    <property type="entry name" value="MesJ substrate recognition domain-like"/>
    <property type="match status" value="1"/>
</dbReference>
<dbReference type="PANTHER" id="PTHR43033">
    <property type="entry name" value="TRNA(ILE)-LYSIDINE SYNTHASE-RELATED"/>
    <property type="match status" value="1"/>
</dbReference>
<dbReference type="EC" id="6.3.4.19" evidence="8"/>
<dbReference type="Gene3D" id="1.20.59.20">
    <property type="match status" value="1"/>
</dbReference>
<evidence type="ECO:0000259" key="9">
    <source>
        <dbReference type="SMART" id="SM00977"/>
    </source>
</evidence>
<evidence type="ECO:0000256" key="5">
    <source>
        <dbReference type="ARBA" id="ARBA00022741"/>
    </source>
</evidence>
<dbReference type="NCBIfam" id="TIGR02433">
    <property type="entry name" value="lysidine_TilS_C"/>
    <property type="match status" value="1"/>
</dbReference>
<dbReference type="PANTHER" id="PTHR43033:SF1">
    <property type="entry name" value="TRNA(ILE)-LYSIDINE SYNTHASE-RELATED"/>
    <property type="match status" value="1"/>
</dbReference>
<name>E6WV53_PSEUU</name>
<dbReference type="EMBL" id="CP002446">
    <property type="protein sequence ID" value="ADV28052.1"/>
    <property type="molecule type" value="Genomic_DNA"/>
</dbReference>
<dbReference type="eggNOG" id="COG0037">
    <property type="taxonomic scope" value="Bacteria"/>
</dbReference>
<keyword evidence="3 8" id="KW-0436">Ligase</keyword>
<dbReference type="InterPro" id="IPR014729">
    <property type="entry name" value="Rossmann-like_a/b/a_fold"/>
</dbReference>
<evidence type="ECO:0000256" key="3">
    <source>
        <dbReference type="ARBA" id="ARBA00022598"/>
    </source>
</evidence>
<dbReference type="SUPFAM" id="SSF56037">
    <property type="entry name" value="PheT/TilS domain"/>
    <property type="match status" value="1"/>
</dbReference>
<dbReference type="GO" id="GO:0032267">
    <property type="term" value="F:tRNA(Ile)-lysidine synthase activity"/>
    <property type="evidence" value="ECO:0007669"/>
    <property type="project" value="UniProtKB-EC"/>
</dbReference>
<dbReference type="HOGENOM" id="CLU_018869_2_0_6"/>
<dbReference type="OrthoDB" id="9807403at2"/>
<comment type="similarity">
    <text evidence="8">Belongs to the tRNA(Ile)-lysidine synthase family.</text>
</comment>
<dbReference type="InterPro" id="IPR011063">
    <property type="entry name" value="TilS/TtcA_N"/>
</dbReference>
<dbReference type="Pfam" id="PF01171">
    <property type="entry name" value="ATP_bind_3"/>
    <property type="match status" value="1"/>
</dbReference>
<dbReference type="GO" id="GO:0006400">
    <property type="term" value="P:tRNA modification"/>
    <property type="evidence" value="ECO:0007669"/>
    <property type="project" value="UniProtKB-UniRule"/>
</dbReference>
<dbReference type="Pfam" id="PF11734">
    <property type="entry name" value="TilS_C"/>
    <property type="match status" value="1"/>
</dbReference>
<comment type="subcellular location">
    <subcellularLocation>
        <location evidence="1 8">Cytoplasm</location>
    </subcellularLocation>
</comment>
<dbReference type="GO" id="GO:0005524">
    <property type="term" value="F:ATP binding"/>
    <property type="evidence" value="ECO:0007669"/>
    <property type="project" value="UniProtKB-UniRule"/>
</dbReference>
<evidence type="ECO:0000313" key="11">
    <source>
        <dbReference type="Proteomes" id="UP000008632"/>
    </source>
</evidence>
<dbReference type="InterPro" id="IPR012094">
    <property type="entry name" value="tRNA_Ile_lys_synt"/>
</dbReference>
<comment type="catalytic activity">
    <reaction evidence="7 8">
        <text>cytidine(34) in tRNA(Ile2) + L-lysine + ATP = lysidine(34) in tRNA(Ile2) + AMP + diphosphate + H(+)</text>
        <dbReference type="Rhea" id="RHEA:43744"/>
        <dbReference type="Rhea" id="RHEA-COMP:10625"/>
        <dbReference type="Rhea" id="RHEA-COMP:10670"/>
        <dbReference type="ChEBI" id="CHEBI:15378"/>
        <dbReference type="ChEBI" id="CHEBI:30616"/>
        <dbReference type="ChEBI" id="CHEBI:32551"/>
        <dbReference type="ChEBI" id="CHEBI:33019"/>
        <dbReference type="ChEBI" id="CHEBI:82748"/>
        <dbReference type="ChEBI" id="CHEBI:83665"/>
        <dbReference type="ChEBI" id="CHEBI:456215"/>
        <dbReference type="EC" id="6.3.4.19"/>
    </reaction>
</comment>
<evidence type="ECO:0000256" key="7">
    <source>
        <dbReference type="ARBA" id="ARBA00048539"/>
    </source>
</evidence>
<dbReference type="STRING" id="743721.Psesu_2218"/>
<dbReference type="NCBIfam" id="TIGR02432">
    <property type="entry name" value="lysidine_TilS_N"/>
    <property type="match status" value="1"/>
</dbReference>
<keyword evidence="6 8" id="KW-0067">ATP-binding</keyword>
<dbReference type="RefSeq" id="WP_013535879.1">
    <property type="nucleotide sequence ID" value="NC_014924.1"/>
</dbReference>
<gene>
    <name evidence="8" type="primary">tilS</name>
    <name evidence="10" type="ordered locus">Psesu_2218</name>
</gene>
<dbReference type="KEGG" id="psu:Psesu_2218"/>
<keyword evidence="4 8" id="KW-0819">tRNA processing</keyword>
<dbReference type="InterPro" id="IPR012795">
    <property type="entry name" value="tRNA_Ile_lys_synt_N"/>
</dbReference>
<comment type="function">
    <text evidence="8">Ligates lysine onto the cytidine present at position 34 of the AUA codon-specific tRNA(Ile) that contains the anticodon CAU, in an ATP-dependent manner. Cytidine is converted to lysidine, thus changing the amino acid specificity of the tRNA from methionine to isoleucine.</text>
</comment>
<proteinExistence type="inferred from homology"/>
<feature type="domain" description="Lysidine-tRNA(Ile) synthetase C-terminal" evidence="9">
    <location>
        <begin position="362"/>
        <end position="436"/>
    </location>
</feature>
<dbReference type="Proteomes" id="UP000008632">
    <property type="component" value="Chromosome"/>
</dbReference>
<dbReference type="InterPro" id="IPR012796">
    <property type="entry name" value="Lysidine-tRNA-synth_C"/>
</dbReference>
<keyword evidence="5 8" id="KW-0547">Nucleotide-binding</keyword>
<dbReference type="SUPFAM" id="SSF52402">
    <property type="entry name" value="Adenine nucleotide alpha hydrolases-like"/>
    <property type="match status" value="1"/>
</dbReference>
<protein>
    <recommendedName>
        <fullName evidence="8">tRNA(Ile)-lysidine synthase</fullName>
        <ecNumber evidence="8">6.3.4.19</ecNumber>
    </recommendedName>
    <alternativeName>
        <fullName evidence="8">tRNA(Ile)-2-lysyl-cytidine synthase</fullName>
    </alternativeName>
    <alternativeName>
        <fullName evidence="8">tRNA(Ile)-lysidine synthetase</fullName>
    </alternativeName>
</protein>
<keyword evidence="2 8" id="KW-0963">Cytoplasm</keyword>
<evidence type="ECO:0000256" key="8">
    <source>
        <dbReference type="HAMAP-Rule" id="MF_01161"/>
    </source>
</evidence>
<dbReference type="HAMAP" id="MF_01161">
    <property type="entry name" value="tRNA_Ile_lys_synt"/>
    <property type="match status" value="1"/>
</dbReference>
<dbReference type="InterPro" id="IPR015262">
    <property type="entry name" value="tRNA_Ile_lys_synt_subst-bd"/>
</dbReference>
<keyword evidence="11" id="KW-1185">Reference proteome</keyword>
<comment type="domain">
    <text evidence="8">The N-terminal region contains the highly conserved SGGXDS motif, predicted to be a P-loop motif involved in ATP binding.</text>
</comment>
<accession>E6WV53</accession>
<evidence type="ECO:0000256" key="4">
    <source>
        <dbReference type="ARBA" id="ARBA00022694"/>
    </source>
</evidence>
<sequence>MASSLPLPFDALPATGALVVGFSGGLDSSALLHALAAEPAIRARGLRAVHVHHGLHADAGDWAAHCLRQAAAWGVPLQVIEVQVPADAGLGLEGAAREARYAALLSTLGPGEVLVTAHHLDDQAETFLLRALRASGPEGLGAMRPLRRFGGGWHWRPLLGLSRAVLEDHARAHGLAWVDDPSNALADADRNFLRLEVLPLLQRRWPHAAAALARSAGLSAEADALLQEDEEALLHQHAGEHGHTLPVELLLSLTPARRARLLRLWVRKLGLPPLPARGIDRIEHELLQARPDAEACFAWSGARVLRWRGLLHADQERPPLPADWSATWDGHAPLELPGGGSLCFVDADAKDQPAATAFDAPLQVRARQGGERIRLPGRSHSHALKHVLQERAVPPWRRAHLPLLVDAGGEVLAAADVALSATLQDWLGARGLTLRWLAPGDPR</sequence>
<dbReference type="Pfam" id="PF09179">
    <property type="entry name" value="TilS"/>
    <property type="match status" value="1"/>
</dbReference>
<dbReference type="CDD" id="cd01992">
    <property type="entry name" value="TilS_N"/>
    <property type="match status" value="1"/>
</dbReference>
<evidence type="ECO:0000256" key="2">
    <source>
        <dbReference type="ARBA" id="ARBA00022490"/>
    </source>
</evidence>
<reference evidence="10 11" key="1">
    <citation type="submission" date="2011-01" db="EMBL/GenBank/DDBJ databases">
        <title>Complete sequence of Pseudoxanthomonas suwonensis 11-1.</title>
        <authorList>
            <consortium name="US DOE Joint Genome Institute"/>
            <person name="Lucas S."/>
            <person name="Copeland A."/>
            <person name="Lapidus A."/>
            <person name="Cheng J.-F."/>
            <person name="Goodwin L."/>
            <person name="Pitluck S."/>
            <person name="Teshima H."/>
            <person name="Detter J.C."/>
            <person name="Han C."/>
            <person name="Tapia R."/>
            <person name="Land M."/>
            <person name="Hauser L."/>
            <person name="Kyrpides N."/>
            <person name="Ivanova N."/>
            <person name="Ovchinnikova G."/>
            <person name="Siebers A.K."/>
            <person name="Allgaier M."/>
            <person name="Thelen M.P."/>
            <person name="Hugenholtz P."/>
            <person name="Gladden J."/>
            <person name="Woyke T."/>
        </authorList>
    </citation>
    <scope>NUCLEOTIDE SEQUENCE [LARGE SCALE GENOMIC DNA]</scope>
    <source>
        <strain evidence="11">11-1</strain>
    </source>
</reference>
<evidence type="ECO:0000256" key="6">
    <source>
        <dbReference type="ARBA" id="ARBA00022840"/>
    </source>
</evidence>
<evidence type="ECO:0000313" key="10">
    <source>
        <dbReference type="EMBL" id="ADV28052.1"/>
    </source>
</evidence>
<dbReference type="GO" id="GO:0005737">
    <property type="term" value="C:cytoplasm"/>
    <property type="evidence" value="ECO:0007669"/>
    <property type="project" value="UniProtKB-SubCell"/>
</dbReference>
<feature type="binding site" evidence="8">
    <location>
        <begin position="23"/>
        <end position="28"/>
    </location>
    <ligand>
        <name>ATP</name>
        <dbReference type="ChEBI" id="CHEBI:30616"/>
    </ligand>
</feature>
<dbReference type="AlphaFoldDB" id="E6WV53"/>
<dbReference type="Gene3D" id="3.40.50.620">
    <property type="entry name" value="HUPs"/>
    <property type="match status" value="1"/>
</dbReference>
<organism evidence="10 11">
    <name type="scientific">Pseudoxanthomonas suwonensis (strain 11-1)</name>
    <dbReference type="NCBI Taxonomy" id="743721"/>
    <lineage>
        <taxon>Bacteria</taxon>
        <taxon>Pseudomonadati</taxon>
        <taxon>Pseudomonadota</taxon>
        <taxon>Gammaproteobacteria</taxon>
        <taxon>Lysobacterales</taxon>
        <taxon>Lysobacteraceae</taxon>
        <taxon>Pseudoxanthomonas</taxon>
    </lineage>
</organism>
<evidence type="ECO:0000256" key="1">
    <source>
        <dbReference type="ARBA" id="ARBA00004496"/>
    </source>
</evidence>
<dbReference type="SMART" id="SM00977">
    <property type="entry name" value="TilS_C"/>
    <property type="match status" value="1"/>
</dbReference>